<feature type="region of interest" description="Disordered" evidence="1">
    <location>
        <begin position="1"/>
        <end position="20"/>
    </location>
</feature>
<dbReference type="Proteomes" id="UP000193642">
    <property type="component" value="Unassembled WGS sequence"/>
</dbReference>
<evidence type="ECO:0000313" key="2">
    <source>
        <dbReference type="EMBL" id="ORY42048.1"/>
    </source>
</evidence>
<evidence type="ECO:0000256" key="1">
    <source>
        <dbReference type="SAM" id="MobiDB-lite"/>
    </source>
</evidence>
<organism evidence="2 3">
    <name type="scientific">Rhizoclosmatium globosum</name>
    <dbReference type="NCBI Taxonomy" id="329046"/>
    <lineage>
        <taxon>Eukaryota</taxon>
        <taxon>Fungi</taxon>
        <taxon>Fungi incertae sedis</taxon>
        <taxon>Chytridiomycota</taxon>
        <taxon>Chytridiomycota incertae sedis</taxon>
        <taxon>Chytridiomycetes</taxon>
        <taxon>Chytridiales</taxon>
        <taxon>Chytriomycetaceae</taxon>
        <taxon>Rhizoclosmatium</taxon>
    </lineage>
</organism>
<dbReference type="EMBL" id="MCGO01000030">
    <property type="protein sequence ID" value="ORY42048.1"/>
    <property type="molecule type" value="Genomic_DNA"/>
</dbReference>
<gene>
    <name evidence="2" type="ORF">BCR33DRAFT_718661</name>
</gene>
<accession>A0A1Y2C4U3</accession>
<dbReference type="AlphaFoldDB" id="A0A1Y2C4U3"/>
<evidence type="ECO:0000313" key="3">
    <source>
        <dbReference type="Proteomes" id="UP000193642"/>
    </source>
</evidence>
<protein>
    <submittedName>
        <fullName evidence="2">Uncharacterized protein</fullName>
    </submittedName>
</protein>
<reference evidence="2 3" key="1">
    <citation type="submission" date="2016-07" db="EMBL/GenBank/DDBJ databases">
        <title>Pervasive Adenine N6-methylation of Active Genes in Fungi.</title>
        <authorList>
            <consortium name="DOE Joint Genome Institute"/>
            <person name="Mondo S.J."/>
            <person name="Dannebaum R.O."/>
            <person name="Kuo R.C."/>
            <person name="Labutti K."/>
            <person name="Haridas S."/>
            <person name="Kuo A."/>
            <person name="Salamov A."/>
            <person name="Ahrendt S.R."/>
            <person name="Lipzen A."/>
            <person name="Sullivan W."/>
            <person name="Andreopoulos W.B."/>
            <person name="Clum A."/>
            <person name="Lindquist E."/>
            <person name="Daum C."/>
            <person name="Ramamoorthy G.K."/>
            <person name="Gryganskyi A."/>
            <person name="Culley D."/>
            <person name="Magnuson J.K."/>
            <person name="James T.Y."/>
            <person name="O'Malley M.A."/>
            <person name="Stajich J.E."/>
            <person name="Spatafora J.W."/>
            <person name="Visel A."/>
            <person name="Grigoriev I.V."/>
        </authorList>
    </citation>
    <scope>NUCLEOTIDE SEQUENCE [LARGE SCALE GENOMIC DNA]</scope>
    <source>
        <strain evidence="2 3">JEL800</strain>
    </source>
</reference>
<sequence length="379" mass="42362">PPKNVYQMPPKKNRSQQTGLSAETQALISDFIFGGIKANKPFEPFRNYLAQVFQTDRVVIDDFIKDTLKKNPTCGLQENGGVGPAVPADQVLKTVPSLNIGANESRSAVRGMDLNIGTSETPKTSTYQVYLSTYAGPKVKALNEEGFKTNANYVPLKMDDWEALNHAKYGTKTFFKHVEKRETTEDAALYAVWEAKARELNTAGKPAVISEKTLQKEKSDLLNLIRKCHAKLESNYGVDGLYFTFDDNTSVVKDCSTGKFGRRVSEMLYSSNVRPPLLFLQAKHEFTKRAITKSEVLSATANPGLRNKRRLVAGTLFKQYKEACKTCGLPEPRKLHLKRLLSPTGFKGLVMKNYPFPDTNNYKQLTLEVELASGPFILF</sequence>
<proteinExistence type="predicted"/>
<name>A0A1Y2C4U3_9FUNG</name>
<feature type="non-terminal residue" evidence="2">
    <location>
        <position position="1"/>
    </location>
</feature>
<comment type="caution">
    <text evidence="2">The sequence shown here is derived from an EMBL/GenBank/DDBJ whole genome shotgun (WGS) entry which is preliminary data.</text>
</comment>
<keyword evidence="3" id="KW-1185">Reference proteome</keyword>